<accession>A0A6P8WC25</accession>
<keyword evidence="2" id="KW-0442">Lipid degradation</keyword>
<dbReference type="GeneID" id="117565941"/>
<evidence type="ECO:0000256" key="6">
    <source>
        <dbReference type="ARBA" id="ARBA00043167"/>
    </source>
</evidence>
<evidence type="ECO:0000256" key="4">
    <source>
        <dbReference type="ARBA" id="ARBA00038012"/>
    </source>
</evidence>
<evidence type="ECO:0000259" key="8">
    <source>
        <dbReference type="Pfam" id="PF13091"/>
    </source>
</evidence>
<proteinExistence type="inferred from homology"/>
<dbReference type="CTD" id="34609"/>
<evidence type="ECO:0000256" key="7">
    <source>
        <dbReference type="SAM" id="Phobius"/>
    </source>
</evidence>
<keyword evidence="7" id="KW-0472">Membrane</keyword>
<dbReference type="GO" id="GO:0016042">
    <property type="term" value="P:lipid catabolic process"/>
    <property type="evidence" value="ECO:0007669"/>
    <property type="project" value="UniProtKB-KW"/>
</dbReference>
<evidence type="ECO:0000256" key="3">
    <source>
        <dbReference type="ARBA" id="ARBA00023098"/>
    </source>
</evidence>
<dbReference type="SUPFAM" id="SSF56024">
    <property type="entry name" value="Phospholipase D/nuclease"/>
    <property type="match status" value="1"/>
</dbReference>
<gene>
    <name evidence="10" type="primary">LOC117565941</name>
</gene>
<dbReference type="RefSeq" id="XP_034101219.2">
    <property type="nucleotide sequence ID" value="XM_034245328.2"/>
</dbReference>
<evidence type="ECO:0000256" key="1">
    <source>
        <dbReference type="ARBA" id="ARBA00022801"/>
    </source>
</evidence>
<sequence length="174" mass="20036">MVDPTHISITIRDCKYIVVSKRRLHYFELLVTSQAVYHLFGKRAEMLKGLSSQIPWMPIAVAVGAIICTEVICIAKKHSRIKKKTEEVIDVLIFNENTRSQDFPTSAMESMISYINQAQYSIDLAMYTFTNLDLFQALMEAHMRGVRLRIVTDLQSDDAPQIRVNRCTQSCKRY</sequence>
<dbReference type="GO" id="GO:0005739">
    <property type="term" value="C:mitochondrion"/>
    <property type="evidence" value="ECO:0007669"/>
    <property type="project" value="TreeGrafter"/>
</dbReference>
<comment type="similarity">
    <text evidence="4">Belongs to the phospholipase D family. MitoPLD/Zucchini subfamily.</text>
</comment>
<dbReference type="InterPro" id="IPR051406">
    <property type="entry name" value="PLD_domain"/>
</dbReference>
<dbReference type="Gene3D" id="3.30.870.10">
    <property type="entry name" value="Endonuclease Chain A"/>
    <property type="match status" value="1"/>
</dbReference>
<dbReference type="GO" id="GO:0034587">
    <property type="term" value="P:piRNA processing"/>
    <property type="evidence" value="ECO:0007669"/>
    <property type="project" value="TreeGrafter"/>
</dbReference>
<feature type="domain" description="Phospholipase D-like" evidence="8">
    <location>
        <begin position="111"/>
        <end position="162"/>
    </location>
</feature>
<reference evidence="10" key="1">
    <citation type="submission" date="2025-08" db="UniProtKB">
        <authorList>
            <consortium name="RefSeq"/>
        </authorList>
    </citation>
    <scope>IDENTIFICATION</scope>
    <source>
        <strain evidence="10">15112-1751.03</strain>
        <tissue evidence="10">Whole Adult</tissue>
    </source>
</reference>
<dbReference type="OrthoDB" id="5205528at2759"/>
<dbReference type="InterPro" id="IPR025202">
    <property type="entry name" value="PLD-like_dom"/>
</dbReference>
<keyword evidence="1 10" id="KW-0378">Hydrolase</keyword>
<keyword evidence="3" id="KW-0443">Lipid metabolism</keyword>
<protein>
    <recommendedName>
        <fullName evidence="5">Mitochondrial cardiolipin hydrolase</fullName>
    </recommendedName>
    <alternativeName>
        <fullName evidence="6">Mitochondrial phospholipase</fullName>
    </alternativeName>
</protein>
<dbReference type="PANTHER" id="PTHR43856">
    <property type="entry name" value="CARDIOLIPIN HYDROLASE"/>
    <property type="match status" value="1"/>
</dbReference>
<organism evidence="9 10">
    <name type="scientific">Drosophila albomicans</name>
    <name type="common">Fruit fly</name>
    <dbReference type="NCBI Taxonomy" id="7291"/>
    <lineage>
        <taxon>Eukaryota</taxon>
        <taxon>Metazoa</taxon>
        <taxon>Ecdysozoa</taxon>
        <taxon>Arthropoda</taxon>
        <taxon>Hexapoda</taxon>
        <taxon>Insecta</taxon>
        <taxon>Pterygota</taxon>
        <taxon>Neoptera</taxon>
        <taxon>Endopterygota</taxon>
        <taxon>Diptera</taxon>
        <taxon>Brachycera</taxon>
        <taxon>Muscomorpha</taxon>
        <taxon>Ephydroidea</taxon>
        <taxon>Drosophilidae</taxon>
        <taxon>Drosophila</taxon>
    </lineage>
</organism>
<evidence type="ECO:0000313" key="10">
    <source>
        <dbReference type="RefSeq" id="XP_034101219.2"/>
    </source>
</evidence>
<dbReference type="Pfam" id="PF13091">
    <property type="entry name" value="PLDc_2"/>
    <property type="match status" value="1"/>
</dbReference>
<keyword evidence="7" id="KW-0812">Transmembrane</keyword>
<keyword evidence="9" id="KW-1185">Reference proteome</keyword>
<dbReference type="GO" id="GO:0016891">
    <property type="term" value="F:RNA endonuclease activity producing 5'-phosphomonoesters, hydrolytic mechanism"/>
    <property type="evidence" value="ECO:0007669"/>
    <property type="project" value="TreeGrafter"/>
</dbReference>
<evidence type="ECO:0000256" key="5">
    <source>
        <dbReference type="ARBA" id="ARBA00040549"/>
    </source>
</evidence>
<evidence type="ECO:0000256" key="2">
    <source>
        <dbReference type="ARBA" id="ARBA00022963"/>
    </source>
</evidence>
<dbReference type="Proteomes" id="UP000515160">
    <property type="component" value="Chromosome 2L"/>
</dbReference>
<dbReference type="AlphaFoldDB" id="A0A6P8WC25"/>
<dbReference type="PANTHER" id="PTHR43856:SF1">
    <property type="entry name" value="MITOCHONDRIAL CARDIOLIPIN HYDROLASE"/>
    <property type="match status" value="1"/>
</dbReference>
<name>A0A6P8WC25_DROAB</name>
<evidence type="ECO:0000313" key="9">
    <source>
        <dbReference type="Proteomes" id="UP000515160"/>
    </source>
</evidence>
<keyword evidence="7" id="KW-1133">Transmembrane helix</keyword>
<feature type="transmembrane region" description="Helical" evidence="7">
    <location>
        <begin position="56"/>
        <end position="75"/>
    </location>
</feature>